<keyword evidence="4" id="KW-1185">Reference proteome</keyword>
<comment type="caution">
    <text evidence="3">The sequence shown here is derived from an EMBL/GenBank/DDBJ whole genome shotgun (WGS) entry which is preliminary data.</text>
</comment>
<evidence type="ECO:0000259" key="2">
    <source>
        <dbReference type="Pfam" id="PF02520"/>
    </source>
</evidence>
<gene>
    <name evidence="3" type="ORF">KIN20_000254</name>
</gene>
<evidence type="ECO:0000313" key="3">
    <source>
        <dbReference type="EMBL" id="KAJ1345663.1"/>
    </source>
</evidence>
<dbReference type="Pfam" id="PF02520">
    <property type="entry name" value="ANIS5_cation-bd"/>
    <property type="match status" value="1"/>
</dbReference>
<dbReference type="Proteomes" id="UP001196413">
    <property type="component" value="Unassembled WGS sequence"/>
</dbReference>
<accession>A0AAD5LVU5</accession>
<evidence type="ECO:0000313" key="4">
    <source>
        <dbReference type="Proteomes" id="UP001196413"/>
    </source>
</evidence>
<feature type="chain" id="PRO_5041959650" description="SXP/RAL-2 family protein Ani s 5-like cation-binding domain-containing protein" evidence="1">
    <location>
        <begin position="25"/>
        <end position="192"/>
    </location>
</feature>
<organism evidence="3 4">
    <name type="scientific">Parelaphostrongylus tenuis</name>
    <name type="common">Meningeal worm</name>
    <dbReference type="NCBI Taxonomy" id="148309"/>
    <lineage>
        <taxon>Eukaryota</taxon>
        <taxon>Metazoa</taxon>
        <taxon>Ecdysozoa</taxon>
        <taxon>Nematoda</taxon>
        <taxon>Chromadorea</taxon>
        <taxon>Rhabditida</taxon>
        <taxon>Rhabditina</taxon>
        <taxon>Rhabditomorpha</taxon>
        <taxon>Strongyloidea</taxon>
        <taxon>Metastrongylidae</taxon>
        <taxon>Parelaphostrongylus</taxon>
    </lineage>
</organism>
<dbReference type="PANTHER" id="PTHR21593:SF36">
    <property type="entry name" value="DUF148 DOMAIN-CONTAINING PROTEIN-RELATED"/>
    <property type="match status" value="1"/>
</dbReference>
<feature type="signal peptide" evidence="1">
    <location>
        <begin position="1"/>
        <end position="24"/>
    </location>
</feature>
<dbReference type="EMBL" id="JAHQIW010000050">
    <property type="protein sequence ID" value="KAJ1345663.1"/>
    <property type="molecule type" value="Genomic_DNA"/>
</dbReference>
<evidence type="ECO:0000256" key="1">
    <source>
        <dbReference type="SAM" id="SignalP"/>
    </source>
</evidence>
<dbReference type="AlphaFoldDB" id="A0AAD5LVU5"/>
<proteinExistence type="predicted"/>
<dbReference type="PANTHER" id="PTHR21593">
    <property type="entry name" value="PRION-LIKE- Q/N-RICH -DOMAIN-BEARING PROTEIN PROTEIN"/>
    <property type="match status" value="1"/>
</dbReference>
<dbReference type="InterPro" id="IPR003677">
    <property type="entry name" value="ANIS5_cation-bd"/>
</dbReference>
<reference evidence="3" key="1">
    <citation type="submission" date="2021-06" db="EMBL/GenBank/DDBJ databases">
        <title>Parelaphostrongylus tenuis whole genome reference sequence.</title>
        <authorList>
            <person name="Garwood T.J."/>
            <person name="Larsen P.A."/>
            <person name="Fountain-Jones N.M."/>
            <person name="Garbe J.R."/>
            <person name="Macchietto M.G."/>
            <person name="Kania S.A."/>
            <person name="Gerhold R.W."/>
            <person name="Richards J.E."/>
            <person name="Wolf T.M."/>
        </authorList>
    </citation>
    <scope>NUCLEOTIDE SEQUENCE</scope>
    <source>
        <strain evidence="3">MNPRO001-30</strain>
        <tissue evidence="3">Meninges</tissue>
    </source>
</reference>
<feature type="domain" description="SXP/RAL-2 family protein Ani s 5-like cation-binding" evidence="2">
    <location>
        <begin position="47"/>
        <end position="137"/>
    </location>
</feature>
<keyword evidence="1" id="KW-0732">Signal</keyword>
<dbReference type="InterPro" id="IPR052823">
    <property type="entry name" value="SXP/RAL-2_related"/>
</dbReference>
<protein>
    <recommendedName>
        <fullName evidence="2">SXP/RAL-2 family protein Ani s 5-like cation-binding domain-containing protein</fullName>
    </recommendedName>
</protein>
<sequence length="192" mass="22478">MHFIEFLTMKLLLLIAATINITQSWWIFDNFCSWCSRYPFLRHASWSARKEFRAIKYNDTLTRGQREDALQSWAAKHNLLDSYNSYKNITDLARAKKFAAISDTLKNLPQVFRQLEEIQTDLNLTNAGERTAIQKLCLSIDPQQRAAVNFLLRLYSSTQHVGKYRSGREAMDEVDEEVYKIFERFGNLVRAL</sequence>
<name>A0AAD5LVU5_PARTN</name>